<keyword evidence="7" id="KW-0963">Cytoplasm</keyword>
<keyword evidence="8" id="KW-0597">Phosphoprotein</keyword>
<dbReference type="Pfam" id="PF01263">
    <property type="entry name" value="Aldose_epim"/>
    <property type="match status" value="1"/>
</dbReference>
<dbReference type="InterPro" id="IPR047215">
    <property type="entry name" value="Galactose_mutarotase-like"/>
</dbReference>
<accession>A0A8J5QZU9</accession>
<dbReference type="InterPro" id="IPR015443">
    <property type="entry name" value="Aldose_1-epimerase"/>
</dbReference>
<evidence type="ECO:0000256" key="6">
    <source>
        <dbReference type="ARBA" id="ARBA00011245"/>
    </source>
</evidence>
<comment type="similarity">
    <text evidence="5 12">Belongs to the aldose epimerase family.</text>
</comment>
<dbReference type="EMBL" id="JAAOIC020000032">
    <property type="protein sequence ID" value="KAG8039687.1"/>
    <property type="molecule type" value="Genomic_DNA"/>
</dbReference>
<evidence type="ECO:0000256" key="8">
    <source>
        <dbReference type="ARBA" id="ARBA00022553"/>
    </source>
</evidence>
<evidence type="ECO:0000256" key="9">
    <source>
        <dbReference type="ARBA" id="ARBA00023235"/>
    </source>
</evidence>
<sequence>MNKKNRRKSHSDRVKKRKFYGNQYINSKKEKKLTSELTEMENLNDGNADKDAKELKRSTMACCSIEMKPWGSVQGKKVKLFTLKNNNKQEVDVLNYGATIRAVRTLDKSGNVADVVLGFDDIDGYLGKDNPYFGATVGRVANRISKGKFKVDGIEFTVSKNIGDNTLHGGFKGWNSKIWESTIRNDSLVMTLLSGDNEEGFPGDVIATTIFKFSDDGSLQIEMKACSTKATPINLTNHSYFNLAGHGTNSAELYKHSITMNADRWTVTDAESIPTGEIRSVANSIMDLRSPTVFGDVIDKVPGGGYDYNFCLTEDNKFKSQNNKRLVAKVKHPESGRTLEVYSDQPGVQLYTSNFIPDRNATGIAGKEGHTYFKHAAFCLETQNYPDAINHENFPDSILRPGDVYSHVVIYKFSYDK</sequence>
<evidence type="ECO:0000256" key="13">
    <source>
        <dbReference type="SAM" id="MobiDB-lite"/>
    </source>
</evidence>
<dbReference type="GO" id="GO:0006006">
    <property type="term" value="P:glucose metabolic process"/>
    <property type="evidence" value="ECO:0007669"/>
    <property type="project" value="TreeGrafter"/>
</dbReference>
<dbReference type="InterPro" id="IPR018052">
    <property type="entry name" value="Ald1_epimerase_CS"/>
</dbReference>
<dbReference type="GO" id="GO:0004034">
    <property type="term" value="F:aldose 1-epimerase activity"/>
    <property type="evidence" value="ECO:0007669"/>
    <property type="project" value="UniProtKB-EC"/>
</dbReference>
<comment type="pathway">
    <text evidence="4">Carbohydrate metabolism; galactose metabolism.</text>
</comment>
<evidence type="ECO:0000256" key="4">
    <source>
        <dbReference type="ARBA" id="ARBA00004947"/>
    </source>
</evidence>
<comment type="pathway">
    <text evidence="12">Carbohydrate metabolism; hexose metabolism.</text>
</comment>
<comment type="catalytic activity">
    <reaction evidence="1 12">
        <text>alpha-D-glucose = beta-D-glucose</text>
        <dbReference type="Rhea" id="RHEA:10264"/>
        <dbReference type="ChEBI" id="CHEBI:15903"/>
        <dbReference type="ChEBI" id="CHEBI:17925"/>
        <dbReference type="EC" id="5.1.3.3"/>
    </reaction>
</comment>
<evidence type="ECO:0000256" key="3">
    <source>
        <dbReference type="ARBA" id="ARBA00004496"/>
    </source>
</evidence>
<evidence type="ECO:0000256" key="11">
    <source>
        <dbReference type="ARBA" id="ARBA00045743"/>
    </source>
</evidence>
<keyword evidence="10 12" id="KW-0119">Carbohydrate metabolism</keyword>
<evidence type="ECO:0000256" key="5">
    <source>
        <dbReference type="ARBA" id="ARBA00006206"/>
    </source>
</evidence>
<name>A0A8J5QZU9_9HYME</name>
<gene>
    <name evidence="14" type="ORF">G9C98_000416</name>
</gene>
<feature type="compositionally biased region" description="Basic residues" evidence="13">
    <location>
        <begin position="1"/>
        <end position="19"/>
    </location>
</feature>
<evidence type="ECO:0000313" key="14">
    <source>
        <dbReference type="EMBL" id="KAG8039687.1"/>
    </source>
</evidence>
<evidence type="ECO:0000256" key="1">
    <source>
        <dbReference type="ARBA" id="ARBA00001614"/>
    </source>
</evidence>
<dbReference type="PANTHER" id="PTHR10091:SF0">
    <property type="entry name" value="GALACTOSE MUTAROTASE"/>
    <property type="match status" value="1"/>
</dbReference>
<evidence type="ECO:0000256" key="7">
    <source>
        <dbReference type="ARBA" id="ARBA00022490"/>
    </source>
</evidence>
<dbReference type="Proteomes" id="UP000729913">
    <property type="component" value="Unassembled WGS sequence"/>
</dbReference>
<comment type="caution">
    <text evidence="14">The sequence shown here is derived from an EMBL/GenBank/DDBJ whole genome shotgun (WGS) entry which is preliminary data.</text>
</comment>
<reference evidence="14" key="2">
    <citation type="submission" date="2021-04" db="EMBL/GenBank/DDBJ databases">
        <title>Genome-wide patterns of bracovirus chromosomal integration into multiple host tissues during parasitism.</title>
        <authorList>
            <person name="Chebbi M.A.C."/>
        </authorList>
    </citation>
    <scope>NUCLEOTIDE SEQUENCE</scope>
    <source>
        <tissue evidence="14">Whole body</tissue>
    </source>
</reference>
<evidence type="ECO:0000256" key="2">
    <source>
        <dbReference type="ARBA" id="ARBA00001712"/>
    </source>
</evidence>
<comment type="catalytic activity">
    <reaction evidence="2">
        <text>alpha-D-galactose = beta-D-galactose</text>
        <dbReference type="Rhea" id="RHEA:28675"/>
        <dbReference type="ChEBI" id="CHEBI:27667"/>
        <dbReference type="ChEBI" id="CHEBI:28061"/>
        <dbReference type="EC" id="5.1.3.3"/>
    </reaction>
    <physiologicalReaction direction="right-to-left" evidence="2">
        <dbReference type="Rhea" id="RHEA:28677"/>
    </physiologicalReaction>
</comment>
<dbReference type="InterPro" id="IPR008183">
    <property type="entry name" value="Aldose_1/G6P_1-epimerase"/>
</dbReference>
<dbReference type="CDD" id="cd09019">
    <property type="entry name" value="galactose_mutarotase_like"/>
    <property type="match status" value="1"/>
</dbReference>
<reference evidence="14" key="1">
    <citation type="submission" date="2020-03" db="EMBL/GenBank/DDBJ databases">
        <authorList>
            <person name="Chebbi M.A."/>
            <person name="Drezen J.M."/>
        </authorList>
    </citation>
    <scope>NUCLEOTIDE SEQUENCE</scope>
    <source>
        <tissue evidence="14">Whole body</tissue>
    </source>
</reference>
<dbReference type="PIRSF" id="PIRSF005096">
    <property type="entry name" value="GALM"/>
    <property type="match status" value="1"/>
</dbReference>
<dbReference type="EC" id="5.1.3.3" evidence="12"/>
<dbReference type="PROSITE" id="PS00545">
    <property type="entry name" value="ALDOSE_1_EPIMERASE"/>
    <property type="match status" value="1"/>
</dbReference>
<organism evidence="14 15">
    <name type="scientific">Cotesia typhae</name>
    <dbReference type="NCBI Taxonomy" id="2053667"/>
    <lineage>
        <taxon>Eukaryota</taxon>
        <taxon>Metazoa</taxon>
        <taxon>Ecdysozoa</taxon>
        <taxon>Arthropoda</taxon>
        <taxon>Hexapoda</taxon>
        <taxon>Insecta</taxon>
        <taxon>Pterygota</taxon>
        <taxon>Neoptera</taxon>
        <taxon>Endopterygota</taxon>
        <taxon>Hymenoptera</taxon>
        <taxon>Apocrita</taxon>
        <taxon>Ichneumonoidea</taxon>
        <taxon>Braconidae</taxon>
        <taxon>Microgastrinae</taxon>
        <taxon>Cotesia</taxon>
    </lineage>
</organism>
<dbReference type="AlphaFoldDB" id="A0A8J5QZU9"/>
<keyword evidence="9 12" id="KW-0413">Isomerase</keyword>
<keyword evidence="15" id="KW-1185">Reference proteome</keyword>
<feature type="region of interest" description="Disordered" evidence="13">
    <location>
        <begin position="1"/>
        <end position="21"/>
    </location>
</feature>
<evidence type="ECO:0000256" key="12">
    <source>
        <dbReference type="PIRNR" id="PIRNR005096"/>
    </source>
</evidence>
<dbReference type="NCBIfam" id="NF008277">
    <property type="entry name" value="PRK11055.1"/>
    <property type="match status" value="1"/>
</dbReference>
<comment type="subunit">
    <text evidence="6">Monomer.</text>
</comment>
<dbReference type="GO" id="GO:0005737">
    <property type="term" value="C:cytoplasm"/>
    <property type="evidence" value="ECO:0007669"/>
    <property type="project" value="UniProtKB-SubCell"/>
</dbReference>
<dbReference type="GO" id="GO:0033499">
    <property type="term" value="P:galactose catabolic process via UDP-galactose, Leloir pathway"/>
    <property type="evidence" value="ECO:0007669"/>
    <property type="project" value="TreeGrafter"/>
</dbReference>
<evidence type="ECO:0000313" key="15">
    <source>
        <dbReference type="Proteomes" id="UP000729913"/>
    </source>
</evidence>
<dbReference type="PANTHER" id="PTHR10091">
    <property type="entry name" value="ALDOSE-1-EPIMERASE"/>
    <property type="match status" value="1"/>
</dbReference>
<protein>
    <recommendedName>
        <fullName evidence="12">Aldose 1-epimerase</fullName>
        <ecNumber evidence="12">5.1.3.3</ecNumber>
    </recommendedName>
</protein>
<comment type="subcellular location">
    <subcellularLocation>
        <location evidence="3">Cytoplasm</location>
    </subcellularLocation>
</comment>
<dbReference type="OrthoDB" id="274691at2759"/>
<evidence type="ECO:0000256" key="10">
    <source>
        <dbReference type="ARBA" id="ARBA00023277"/>
    </source>
</evidence>
<comment type="function">
    <text evidence="11">Mutarotase that catalyzes the interconversion of beta-D-galactose and alpha-D-galactose during galactose metabolism. Beta-D-galactose is metabolized in the liver into glucose 1-phosphate, the primary metabolic fuel, by the action of four enzymes that constitute the Leloir pathway: GALM, GALK1 (galactokinase), GALT (galactose-1-phosphate uridylyltransferase) and GALE (UDP-galactose-4'-epimerase). Involved in the maintenance of the equilibrium between the beta- and alpha-anomers of galactose, therefore ensuring a sufficient supply of the alpha-anomer for GALK1. Also active on D-glucose although shows a preference for galactose over glucose.</text>
</comment>
<proteinExistence type="inferred from homology"/>
<dbReference type="FunFam" id="2.70.98.10:FF:000003">
    <property type="entry name" value="Aldose 1-epimerase"/>
    <property type="match status" value="1"/>
</dbReference>